<dbReference type="GO" id="GO:0005829">
    <property type="term" value="C:cytosol"/>
    <property type="evidence" value="ECO:0007669"/>
    <property type="project" value="TreeGrafter"/>
</dbReference>
<dbReference type="SMART" id="SM01007">
    <property type="entry name" value="Aldolase_II"/>
    <property type="match status" value="1"/>
</dbReference>
<proteinExistence type="predicted"/>
<dbReference type="Proteomes" id="UP000467124">
    <property type="component" value="Unassembled WGS sequence"/>
</dbReference>
<reference evidence="4 5" key="1">
    <citation type="journal article" date="2019" name="Nat. Commun.">
        <title>The antimicrobial potential of Streptomyces from insect microbiomes.</title>
        <authorList>
            <person name="Chevrette M.G."/>
            <person name="Carlson C.M."/>
            <person name="Ortega H.E."/>
            <person name="Thomas C."/>
            <person name="Ananiev G.E."/>
            <person name="Barns K.J."/>
            <person name="Book A.J."/>
            <person name="Cagnazzo J."/>
            <person name="Carlos C."/>
            <person name="Flanigan W."/>
            <person name="Grubbs K.J."/>
            <person name="Horn H.A."/>
            <person name="Hoffmann F.M."/>
            <person name="Klassen J.L."/>
            <person name="Knack J.J."/>
            <person name="Lewin G.R."/>
            <person name="McDonald B.R."/>
            <person name="Muller L."/>
            <person name="Melo W.G.P."/>
            <person name="Pinto-Tomas A.A."/>
            <person name="Schmitz A."/>
            <person name="Wendt-Pienkowski E."/>
            <person name="Wildman S."/>
            <person name="Zhao M."/>
            <person name="Zhang F."/>
            <person name="Bugni T.S."/>
            <person name="Andes D.R."/>
            <person name="Pupo M.T."/>
            <person name="Currie C.R."/>
        </authorList>
    </citation>
    <scope>NUCLEOTIDE SEQUENCE [LARGE SCALE GENOMIC DNA]</scope>
    <source>
        <strain evidence="4 5">SID5840</strain>
    </source>
</reference>
<comment type="caution">
    <text evidence="4">The sequence shown here is derived from an EMBL/GenBank/DDBJ whole genome shotgun (WGS) entry which is preliminary data.</text>
</comment>
<protein>
    <submittedName>
        <fullName evidence="4">Aldolase</fullName>
    </submittedName>
</protein>
<dbReference type="RefSeq" id="WP_017535264.1">
    <property type="nucleotide sequence ID" value="NZ_BAZE01000015.1"/>
</dbReference>
<dbReference type="Gene3D" id="3.40.225.10">
    <property type="entry name" value="Class II aldolase/adducin N-terminal domain"/>
    <property type="match status" value="1"/>
</dbReference>
<dbReference type="EMBL" id="WWHY01000001">
    <property type="protein sequence ID" value="MYR35661.1"/>
    <property type="molecule type" value="Genomic_DNA"/>
</dbReference>
<evidence type="ECO:0000259" key="3">
    <source>
        <dbReference type="SMART" id="SM01007"/>
    </source>
</evidence>
<dbReference type="Pfam" id="PF00596">
    <property type="entry name" value="Aldolase_II"/>
    <property type="match status" value="1"/>
</dbReference>
<keyword evidence="2" id="KW-0456">Lyase</keyword>
<keyword evidence="1" id="KW-0479">Metal-binding</keyword>
<dbReference type="GO" id="GO:0016832">
    <property type="term" value="F:aldehyde-lyase activity"/>
    <property type="evidence" value="ECO:0007669"/>
    <property type="project" value="TreeGrafter"/>
</dbReference>
<accession>A0A7K2J0B3</accession>
<evidence type="ECO:0000313" key="4">
    <source>
        <dbReference type="EMBL" id="MYR35661.1"/>
    </source>
</evidence>
<evidence type="ECO:0000256" key="1">
    <source>
        <dbReference type="ARBA" id="ARBA00022723"/>
    </source>
</evidence>
<dbReference type="SUPFAM" id="SSF53639">
    <property type="entry name" value="AraD/HMP-PK domain-like"/>
    <property type="match status" value="1"/>
</dbReference>
<gene>
    <name evidence="4" type="ORF">GTW20_26210</name>
</gene>
<dbReference type="InterPro" id="IPR050197">
    <property type="entry name" value="Aldolase_class_II_sugar_metab"/>
</dbReference>
<organism evidence="4 5">
    <name type="scientific">Nocardiopsis alba</name>
    <dbReference type="NCBI Taxonomy" id="53437"/>
    <lineage>
        <taxon>Bacteria</taxon>
        <taxon>Bacillati</taxon>
        <taxon>Actinomycetota</taxon>
        <taxon>Actinomycetes</taxon>
        <taxon>Streptosporangiales</taxon>
        <taxon>Nocardiopsidaceae</taxon>
        <taxon>Nocardiopsis</taxon>
    </lineage>
</organism>
<sequence length="216" mass="22746">MNPTTLEDAERLCAAGRRAVDLGLSPGASGNVSVRSGDLTLMSPTGVPLSELDPGELSVLDDSGRHVDGPAPSKEFPLHLAMYRRVQRAGAVVHLHSPHTVAASCLPAWSKTSALPPITPYLVMRVGQAPLVPYAAPGSARLAENLDELPGDFRAALLANHGSLVAAADPAAALDGAIELEEASRIVVSLQGREFSVLTPEDVRELTERYGTVWEC</sequence>
<dbReference type="GO" id="GO:0046872">
    <property type="term" value="F:metal ion binding"/>
    <property type="evidence" value="ECO:0007669"/>
    <property type="project" value="UniProtKB-KW"/>
</dbReference>
<name>A0A7K2J0B3_9ACTN</name>
<dbReference type="InterPro" id="IPR001303">
    <property type="entry name" value="Aldolase_II/adducin_N"/>
</dbReference>
<dbReference type="GO" id="GO:0019323">
    <property type="term" value="P:pentose catabolic process"/>
    <property type="evidence" value="ECO:0007669"/>
    <property type="project" value="TreeGrafter"/>
</dbReference>
<dbReference type="PANTHER" id="PTHR22789">
    <property type="entry name" value="FUCULOSE PHOSPHATE ALDOLASE"/>
    <property type="match status" value="1"/>
</dbReference>
<dbReference type="GeneID" id="91393911"/>
<dbReference type="InterPro" id="IPR036409">
    <property type="entry name" value="Aldolase_II/adducin_N_sf"/>
</dbReference>
<feature type="domain" description="Class II aldolase/adducin N-terminal" evidence="3">
    <location>
        <begin position="10"/>
        <end position="188"/>
    </location>
</feature>
<dbReference type="AlphaFoldDB" id="A0A7K2J0B3"/>
<dbReference type="PANTHER" id="PTHR22789:SF0">
    <property type="entry name" value="3-OXO-TETRONATE 4-PHOSPHATE DECARBOXYLASE-RELATED"/>
    <property type="match status" value="1"/>
</dbReference>
<evidence type="ECO:0000256" key="2">
    <source>
        <dbReference type="ARBA" id="ARBA00023239"/>
    </source>
</evidence>
<evidence type="ECO:0000313" key="5">
    <source>
        <dbReference type="Proteomes" id="UP000467124"/>
    </source>
</evidence>